<keyword evidence="2 4" id="KW-0378">Hydrolase</keyword>
<dbReference type="InterPro" id="IPR011059">
    <property type="entry name" value="Metal-dep_hydrolase_composite"/>
</dbReference>
<dbReference type="PANTHER" id="PTHR32027">
    <property type="entry name" value="CYTOSINE DEAMINASE"/>
    <property type="match status" value="1"/>
</dbReference>
<dbReference type="AlphaFoldDB" id="A0A559K535"/>
<evidence type="ECO:0000256" key="1">
    <source>
        <dbReference type="ARBA" id="ARBA00022723"/>
    </source>
</evidence>
<evidence type="ECO:0000313" key="4">
    <source>
        <dbReference type="EMBL" id="TVY07244.1"/>
    </source>
</evidence>
<dbReference type="GO" id="GO:0046872">
    <property type="term" value="F:metal ion binding"/>
    <property type="evidence" value="ECO:0007669"/>
    <property type="project" value="UniProtKB-KW"/>
</dbReference>
<dbReference type="FunFam" id="3.20.20.140:FF:000019">
    <property type="entry name" value="Cytosine deaminase"/>
    <property type="match status" value="1"/>
</dbReference>
<proteinExistence type="predicted"/>
<reference evidence="4 5" key="1">
    <citation type="submission" date="2019-07" db="EMBL/GenBank/DDBJ databases">
        <authorList>
            <person name="Kim J."/>
        </authorList>
    </citation>
    <scope>NUCLEOTIDE SEQUENCE [LARGE SCALE GENOMIC DNA]</scope>
    <source>
        <strain evidence="4 5">JC52</strain>
    </source>
</reference>
<dbReference type="InterPro" id="IPR032466">
    <property type="entry name" value="Metal_Hydrolase"/>
</dbReference>
<dbReference type="GO" id="GO:0006209">
    <property type="term" value="P:cytosine catabolic process"/>
    <property type="evidence" value="ECO:0007669"/>
    <property type="project" value="TreeGrafter"/>
</dbReference>
<dbReference type="EMBL" id="VNJI01000040">
    <property type="protein sequence ID" value="TVY07244.1"/>
    <property type="molecule type" value="Genomic_DNA"/>
</dbReference>
<keyword evidence="5" id="KW-1185">Reference proteome</keyword>
<dbReference type="PANTHER" id="PTHR32027:SF0">
    <property type="entry name" value="CYTOSINE DEAMINASE"/>
    <property type="match status" value="1"/>
</dbReference>
<dbReference type="GO" id="GO:0004131">
    <property type="term" value="F:cytosine deaminase activity"/>
    <property type="evidence" value="ECO:0007669"/>
    <property type="project" value="TreeGrafter"/>
</dbReference>
<name>A0A559K535_9BACL</name>
<dbReference type="Gene3D" id="2.30.40.10">
    <property type="entry name" value="Urease, subunit C, domain 1"/>
    <property type="match status" value="1"/>
</dbReference>
<protein>
    <submittedName>
        <fullName evidence="4">Amidohydrolase family protein</fullName>
    </submittedName>
</protein>
<evidence type="ECO:0000256" key="2">
    <source>
        <dbReference type="ARBA" id="ARBA00022801"/>
    </source>
</evidence>
<comment type="caution">
    <text evidence="4">The sequence shown here is derived from an EMBL/GenBank/DDBJ whole genome shotgun (WGS) entry which is preliminary data.</text>
</comment>
<dbReference type="Gene3D" id="3.20.20.140">
    <property type="entry name" value="Metal-dependent hydrolases"/>
    <property type="match status" value="1"/>
</dbReference>
<accession>A0A559K535</accession>
<evidence type="ECO:0000313" key="5">
    <source>
        <dbReference type="Proteomes" id="UP000317036"/>
    </source>
</evidence>
<dbReference type="GO" id="GO:0035888">
    <property type="term" value="F:isoguanine deaminase activity"/>
    <property type="evidence" value="ECO:0007669"/>
    <property type="project" value="TreeGrafter"/>
</dbReference>
<organism evidence="4 5">
    <name type="scientific">Paenibacillus cremeus</name>
    <dbReference type="NCBI Taxonomy" id="2163881"/>
    <lineage>
        <taxon>Bacteria</taxon>
        <taxon>Bacillati</taxon>
        <taxon>Bacillota</taxon>
        <taxon>Bacilli</taxon>
        <taxon>Bacillales</taxon>
        <taxon>Paenibacillaceae</taxon>
        <taxon>Paenibacillus</taxon>
    </lineage>
</organism>
<dbReference type="SUPFAM" id="SSF51338">
    <property type="entry name" value="Composite domain of metallo-dependent hydrolases"/>
    <property type="match status" value="1"/>
</dbReference>
<keyword evidence="1" id="KW-0479">Metal-binding</keyword>
<dbReference type="OrthoDB" id="9815027at2"/>
<sequence>MYDLVFRKVRLSGAEAAVDVAVSGSDIAVIGSVPSGTGAQEVDGSGLLLLPPFVESHIHLDTVLTAGEPAWNESGTLFEGIRLWQARKQELTREDVLQRAEAVIRAQVAGGILHVRTQADISDPKLTALRALLELRELVRPFVQLQVIAFPQDGLIACPDNVQRLEEAIRLGADGIGAIPHCEPTREAGLTSLDICFTLAAKYNRFVHVFCDELDDGHSRFLEAVAELALRTGLRERVTASHVNATAYYSEAYFQKLLGLLVRSGIHIVSCPLINSAMQGRFDGYPKGRGIARIKELWQAGVNVSIAHDDIRTPFYPLGTGSMLQAAHMAVHLAHMTGREELEEALRMVTVRAADVLQLGDQYGLAPGKPASFILLPGRDASDLLAAQPACRYVVSQGRVVSVTVPARTVLMEQLLFECKASEAI</sequence>
<feature type="domain" description="Amidohydrolase 3" evidence="3">
    <location>
        <begin position="90"/>
        <end position="401"/>
    </location>
</feature>
<dbReference type="Proteomes" id="UP000317036">
    <property type="component" value="Unassembled WGS sequence"/>
</dbReference>
<dbReference type="CDD" id="cd01293">
    <property type="entry name" value="Bact_CD"/>
    <property type="match status" value="1"/>
</dbReference>
<dbReference type="InterPro" id="IPR052349">
    <property type="entry name" value="Metallo-hydrolase_Enzymes"/>
</dbReference>
<gene>
    <name evidence="4" type="ORF">FPZ49_24740</name>
</gene>
<dbReference type="SUPFAM" id="SSF51556">
    <property type="entry name" value="Metallo-dependent hydrolases"/>
    <property type="match status" value="1"/>
</dbReference>
<dbReference type="RefSeq" id="WP_144852084.1">
    <property type="nucleotide sequence ID" value="NZ_VNJI01000040.1"/>
</dbReference>
<evidence type="ECO:0000259" key="3">
    <source>
        <dbReference type="Pfam" id="PF07969"/>
    </source>
</evidence>
<dbReference type="InterPro" id="IPR013108">
    <property type="entry name" value="Amidohydro_3"/>
</dbReference>
<dbReference type="Pfam" id="PF07969">
    <property type="entry name" value="Amidohydro_3"/>
    <property type="match status" value="1"/>
</dbReference>